<dbReference type="GO" id="GO:0004674">
    <property type="term" value="F:protein serine/threonine kinase activity"/>
    <property type="evidence" value="ECO:0007669"/>
    <property type="project" value="TreeGrafter"/>
</dbReference>
<keyword evidence="3" id="KW-1185">Reference proteome</keyword>
<proteinExistence type="predicted"/>
<dbReference type="Gene3D" id="1.10.510.10">
    <property type="entry name" value="Transferase(Phosphotransferase) domain 1"/>
    <property type="match status" value="1"/>
</dbReference>
<dbReference type="InterPro" id="IPR001245">
    <property type="entry name" value="Ser-Thr/Tyr_kinase_cat_dom"/>
</dbReference>
<sequence length="242" mass="26543">LLKLVREWRKLNHPNIMPCLGITLKHGLVASLVIPMCPEGSINQYVEEHPNENKLALLSQVAGGIAYLHSQGVVHGKICGNNILIAPNGRPLITDTGLSQVIQSQAGIFPWRGASESVRWTAPELFMKFDSDLDDAASEPDGACACTTSSDVWALAMTILEVMSGRMPYSHPRRMLYMVGFAIMDGILPQRPDGGTVSDDLWGVLNAMWTRSPGDRPCASFVQAQLDALQNNDLHYLNLHKL</sequence>
<evidence type="ECO:0000259" key="1">
    <source>
        <dbReference type="PROSITE" id="PS50011"/>
    </source>
</evidence>
<protein>
    <submittedName>
        <fullName evidence="2">Kinase-like protein</fullName>
    </submittedName>
</protein>
<accession>A0A166RK04</accession>
<evidence type="ECO:0000313" key="3">
    <source>
        <dbReference type="Proteomes" id="UP000076532"/>
    </source>
</evidence>
<dbReference type="InterPro" id="IPR051681">
    <property type="entry name" value="Ser/Thr_Kinases-Pseudokinases"/>
</dbReference>
<dbReference type="GO" id="GO:0005524">
    <property type="term" value="F:ATP binding"/>
    <property type="evidence" value="ECO:0007669"/>
    <property type="project" value="InterPro"/>
</dbReference>
<dbReference type="InterPro" id="IPR011009">
    <property type="entry name" value="Kinase-like_dom_sf"/>
</dbReference>
<dbReference type="InterPro" id="IPR000719">
    <property type="entry name" value="Prot_kinase_dom"/>
</dbReference>
<gene>
    <name evidence="2" type="ORF">FIBSPDRAFT_729292</name>
</gene>
<dbReference type="Pfam" id="PF07714">
    <property type="entry name" value="PK_Tyr_Ser-Thr"/>
    <property type="match status" value="1"/>
</dbReference>
<dbReference type="Proteomes" id="UP000076532">
    <property type="component" value="Unassembled WGS sequence"/>
</dbReference>
<dbReference type="STRING" id="436010.A0A166RK04"/>
<dbReference type="SUPFAM" id="SSF56112">
    <property type="entry name" value="Protein kinase-like (PK-like)"/>
    <property type="match status" value="1"/>
</dbReference>
<dbReference type="OrthoDB" id="3260955at2759"/>
<reference evidence="2 3" key="1">
    <citation type="journal article" date="2016" name="Mol. Biol. Evol.">
        <title>Comparative Genomics of Early-Diverging Mushroom-Forming Fungi Provides Insights into the Origins of Lignocellulose Decay Capabilities.</title>
        <authorList>
            <person name="Nagy L.G."/>
            <person name="Riley R."/>
            <person name="Tritt A."/>
            <person name="Adam C."/>
            <person name="Daum C."/>
            <person name="Floudas D."/>
            <person name="Sun H."/>
            <person name="Yadav J.S."/>
            <person name="Pangilinan J."/>
            <person name="Larsson K.H."/>
            <person name="Matsuura K."/>
            <person name="Barry K."/>
            <person name="Labutti K."/>
            <person name="Kuo R."/>
            <person name="Ohm R.A."/>
            <person name="Bhattacharya S.S."/>
            <person name="Shirouzu T."/>
            <person name="Yoshinaga Y."/>
            <person name="Martin F.M."/>
            <person name="Grigoriev I.V."/>
            <person name="Hibbett D.S."/>
        </authorList>
    </citation>
    <scope>NUCLEOTIDE SEQUENCE [LARGE SCALE GENOMIC DNA]</scope>
    <source>
        <strain evidence="2 3">CBS 109695</strain>
    </source>
</reference>
<dbReference type="PROSITE" id="PS50011">
    <property type="entry name" value="PROTEIN_KINASE_DOM"/>
    <property type="match status" value="1"/>
</dbReference>
<feature type="domain" description="Protein kinase" evidence="1">
    <location>
        <begin position="1"/>
        <end position="229"/>
    </location>
</feature>
<organism evidence="2 3">
    <name type="scientific">Athelia psychrophila</name>
    <dbReference type="NCBI Taxonomy" id="1759441"/>
    <lineage>
        <taxon>Eukaryota</taxon>
        <taxon>Fungi</taxon>
        <taxon>Dikarya</taxon>
        <taxon>Basidiomycota</taxon>
        <taxon>Agaricomycotina</taxon>
        <taxon>Agaricomycetes</taxon>
        <taxon>Agaricomycetidae</taxon>
        <taxon>Atheliales</taxon>
        <taxon>Atheliaceae</taxon>
        <taxon>Athelia</taxon>
    </lineage>
</organism>
<dbReference type="AlphaFoldDB" id="A0A166RK04"/>
<name>A0A166RK04_9AGAM</name>
<evidence type="ECO:0000313" key="2">
    <source>
        <dbReference type="EMBL" id="KZP28356.1"/>
    </source>
</evidence>
<dbReference type="EMBL" id="KV417504">
    <property type="protein sequence ID" value="KZP28356.1"/>
    <property type="molecule type" value="Genomic_DNA"/>
</dbReference>
<feature type="non-terminal residue" evidence="2">
    <location>
        <position position="1"/>
    </location>
</feature>
<dbReference type="PANTHER" id="PTHR44329">
    <property type="entry name" value="SERINE/THREONINE-PROTEIN KINASE TNNI3K-RELATED"/>
    <property type="match status" value="1"/>
</dbReference>